<protein>
    <submittedName>
        <fullName evidence="3">Uncharacterized protein</fullName>
    </submittedName>
</protein>
<keyword evidence="1" id="KW-0472">Membrane</keyword>
<feature type="signal peptide" evidence="2">
    <location>
        <begin position="1"/>
        <end position="24"/>
    </location>
</feature>
<keyword evidence="1" id="KW-1133">Transmembrane helix</keyword>
<sequence length="186" mass="20908">MKKLFLFLTLLLTWTFLIHSPVYAEVPETTGDYFNVELSLGTQSPWTKSVPINVKFRSNITADKVEISWDAPEGIEIIERHPQFIPVEKGEVYSYTAYAKPSTSGTYNISGNITDWEFKTNYTSSASITLTFDEDKTTVPQTAGYSGAVIIKSLILLLLALGGLFGLYLLARNFVKKLKKWLEPPE</sequence>
<comment type="caution">
    <text evidence="3">The sequence shown here is derived from an EMBL/GenBank/DDBJ whole genome shotgun (WGS) entry which is preliminary data.</text>
</comment>
<accession>A0A0G0QWQ0</accession>
<dbReference type="EMBL" id="LBWK01000001">
    <property type="protein sequence ID" value="KKR06072.1"/>
    <property type="molecule type" value="Genomic_DNA"/>
</dbReference>
<keyword evidence="2" id="KW-0732">Signal</keyword>
<reference evidence="3 4" key="1">
    <citation type="journal article" date="2015" name="Nature">
        <title>rRNA introns, odd ribosomes, and small enigmatic genomes across a large radiation of phyla.</title>
        <authorList>
            <person name="Brown C.T."/>
            <person name="Hug L.A."/>
            <person name="Thomas B.C."/>
            <person name="Sharon I."/>
            <person name="Castelle C.J."/>
            <person name="Singh A."/>
            <person name="Wilkins M.J."/>
            <person name="Williams K.H."/>
            <person name="Banfield J.F."/>
        </authorList>
    </citation>
    <scope>NUCLEOTIDE SEQUENCE [LARGE SCALE GENOMIC DNA]</scope>
</reference>
<organism evidence="3 4">
    <name type="scientific">candidate division WS6 bacterium GW2011_GWF2_39_15</name>
    <dbReference type="NCBI Taxonomy" id="1619100"/>
    <lineage>
        <taxon>Bacteria</taxon>
        <taxon>Candidatus Dojkabacteria</taxon>
    </lineage>
</organism>
<proteinExistence type="predicted"/>
<gene>
    <name evidence="3" type="ORF">UT34_C0001G0112</name>
</gene>
<name>A0A0G0QWQ0_9BACT</name>
<feature type="chain" id="PRO_5002534140" evidence="2">
    <location>
        <begin position="25"/>
        <end position="186"/>
    </location>
</feature>
<keyword evidence="1" id="KW-0812">Transmembrane</keyword>
<dbReference type="Proteomes" id="UP000034799">
    <property type="component" value="Unassembled WGS sequence"/>
</dbReference>
<evidence type="ECO:0000256" key="2">
    <source>
        <dbReference type="SAM" id="SignalP"/>
    </source>
</evidence>
<evidence type="ECO:0000313" key="3">
    <source>
        <dbReference type="EMBL" id="KKR06072.1"/>
    </source>
</evidence>
<evidence type="ECO:0000313" key="4">
    <source>
        <dbReference type="Proteomes" id="UP000034799"/>
    </source>
</evidence>
<dbReference type="STRING" id="1619100.UT34_C0001G0112"/>
<evidence type="ECO:0000256" key="1">
    <source>
        <dbReference type="SAM" id="Phobius"/>
    </source>
</evidence>
<dbReference type="AlphaFoldDB" id="A0A0G0QWQ0"/>
<feature type="transmembrane region" description="Helical" evidence="1">
    <location>
        <begin position="149"/>
        <end position="171"/>
    </location>
</feature>